<feature type="compositionally biased region" description="Polar residues" evidence="1">
    <location>
        <begin position="235"/>
        <end position="245"/>
    </location>
</feature>
<dbReference type="InterPro" id="IPR028018">
    <property type="entry name" value="DUF4646"/>
</dbReference>
<dbReference type="STRING" id="68775.A0A5C3MB37"/>
<evidence type="ECO:0000313" key="3">
    <source>
        <dbReference type="Proteomes" id="UP000308652"/>
    </source>
</evidence>
<feature type="compositionally biased region" description="Polar residues" evidence="1">
    <location>
        <begin position="25"/>
        <end position="46"/>
    </location>
</feature>
<feature type="compositionally biased region" description="Polar residues" evidence="1">
    <location>
        <begin position="1"/>
        <end position="15"/>
    </location>
</feature>
<sequence>MIVTSTDNKLSTPSDATLLPPPYSRGNSASGSRQNVAYSSNNQLAPSSSTSYYSQSNHDYIHPQYTSSSDTPSSLPSTAWGQPHHSPPPAFMRQPSLAHTYPPFSPMFLIARSKYLNKGFPPLLPPSLSQPHPLSTHDIPLEEWLGFLEDLQHSATLTERENRWAHLPIVSLVPVVNTIVEYGIKSYLKGRKSEAVADVVEQWNHHYFHPRRVDVILMKGQQMLCGRKNISVSNLASPQATSPTDSLKDAGPSGTYEPLTQGQTIDEKDTTYRLFIVSL</sequence>
<gene>
    <name evidence="2" type="ORF">BDQ12DRAFT_720509</name>
</gene>
<dbReference type="OrthoDB" id="5314275at2759"/>
<organism evidence="2 3">
    <name type="scientific">Crucibulum laeve</name>
    <dbReference type="NCBI Taxonomy" id="68775"/>
    <lineage>
        <taxon>Eukaryota</taxon>
        <taxon>Fungi</taxon>
        <taxon>Dikarya</taxon>
        <taxon>Basidiomycota</taxon>
        <taxon>Agaricomycotina</taxon>
        <taxon>Agaricomycetes</taxon>
        <taxon>Agaricomycetidae</taxon>
        <taxon>Agaricales</taxon>
        <taxon>Agaricineae</taxon>
        <taxon>Nidulariaceae</taxon>
        <taxon>Crucibulum</taxon>
    </lineage>
</organism>
<accession>A0A5C3MB37</accession>
<feature type="region of interest" description="Disordered" evidence="1">
    <location>
        <begin position="1"/>
        <end position="94"/>
    </location>
</feature>
<dbReference type="Proteomes" id="UP000308652">
    <property type="component" value="Unassembled WGS sequence"/>
</dbReference>
<keyword evidence="3" id="KW-1185">Reference proteome</keyword>
<protein>
    <submittedName>
        <fullName evidence="2">Uncharacterized protein</fullName>
    </submittedName>
</protein>
<dbReference type="EMBL" id="ML213594">
    <property type="protein sequence ID" value="TFK41676.1"/>
    <property type="molecule type" value="Genomic_DNA"/>
</dbReference>
<dbReference type="AlphaFoldDB" id="A0A5C3MB37"/>
<reference evidence="2 3" key="1">
    <citation type="journal article" date="2019" name="Nat. Ecol. Evol.">
        <title>Megaphylogeny resolves global patterns of mushroom evolution.</title>
        <authorList>
            <person name="Varga T."/>
            <person name="Krizsan K."/>
            <person name="Foldi C."/>
            <person name="Dima B."/>
            <person name="Sanchez-Garcia M."/>
            <person name="Sanchez-Ramirez S."/>
            <person name="Szollosi G.J."/>
            <person name="Szarkandi J.G."/>
            <person name="Papp V."/>
            <person name="Albert L."/>
            <person name="Andreopoulos W."/>
            <person name="Angelini C."/>
            <person name="Antonin V."/>
            <person name="Barry K.W."/>
            <person name="Bougher N.L."/>
            <person name="Buchanan P."/>
            <person name="Buyck B."/>
            <person name="Bense V."/>
            <person name="Catcheside P."/>
            <person name="Chovatia M."/>
            <person name="Cooper J."/>
            <person name="Damon W."/>
            <person name="Desjardin D."/>
            <person name="Finy P."/>
            <person name="Geml J."/>
            <person name="Haridas S."/>
            <person name="Hughes K."/>
            <person name="Justo A."/>
            <person name="Karasinski D."/>
            <person name="Kautmanova I."/>
            <person name="Kiss B."/>
            <person name="Kocsube S."/>
            <person name="Kotiranta H."/>
            <person name="LaButti K.M."/>
            <person name="Lechner B.E."/>
            <person name="Liimatainen K."/>
            <person name="Lipzen A."/>
            <person name="Lukacs Z."/>
            <person name="Mihaltcheva S."/>
            <person name="Morgado L.N."/>
            <person name="Niskanen T."/>
            <person name="Noordeloos M.E."/>
            <person name="Ohm R.A."/>
            <person name="Ortiz-Santana B."/>
            <person name="Ovrebo C."/>
            <person name="Racz N."/>
            <person name="Riley R."/>
            <person name="Savchenko A."/>
            <person name="Shiryaev A."/>
            <person name="Soop K."/>
            <person name="Spirin V."/>
            <person name="Szebenyi C."/>
            <person name="Tomsovsky M."/>
            <person name="Tulloss R.E."/>
            <person name="Uehling J."/>
            <person name="Grigoriev I.V."/>
            <person name="Vagvolgyi C."/>
            <person name="Papp T."/>
            <person name="Martin F.M."/>
            <person name="Miettinen O."/>
            <person name="Hibbett D.S."/>
            <person name="Nagy L.G."/>
        </authorList>
    </citation>
    <scope>NUCLEOTIDE SEQUENCE [LARGE SCALE GENOMIC DNA]</scope>
    <source>
        <strain evidence="2 3">CBS 166.37</strain>
    </source>
</reference>
<feature type="compositionally biased region" description="Low complexity" evidence="1">
    <location>
        <begin position="66"/>
        <end position="78"/>
    </location>
</feature>
<feature type="compositionally biased region" description="Low complexity" evidence="1">
    <location>
        <begin position="47"/>
        <end position="56"/>
    </location>
</feature>
<dbReference type="Pfam" id="PF15496">
    <property type="entry name" value="DUF4646"/>
    <property type="match status" value="1"/>
</dbReference>
<proteinExistence type="predicted"/>
<feature type="region of interest" description="Disordered" evidence="1">
    <location>
        <begin position="235"/>
        <end position="262"/>
    </location>
</feature>
<evidence type="ECO:0000313" key="2">
    <source>
        <dbReference type="EMBL" id="TFK41676.1"/>
    </source>
</evidence>
<evidence type="ECO:0000256" key="1">
    <source>
        <dbReference type="SAM" id="MobiDB-lite"/>
    </source>
</evidence>
<name>A0A5C3MB37_9AGAR</name>